<name>A0A3M0CH35_9PROT</name>
<gene>
    <name evidence="8" type="ORF">BXY39_1581</name>
</gene>
<proteinExistence type="inferred from homology"/>
<keyword evidence="3" id="KW-1003">Cell membrane</keyword>
<accession>A0A3M0CH35</accession>
<dbReference type="AlphaFoldDB" id="A0A3M0CH35"/>
<evidence type="ECO:0000256" key="1">
    <source>
        <dbReference type="ARBA" id="ARBA00004651"/>
    </source>
</evidence>
<dbReference type="InterPro" id="IPR051907">
    <property type="entry name" value="DoxX-like_oxidoreductase"/>
</dbReference>
<keyword evidence="9" id="KW-1185">Reference proteome</keyword>
<evidence type="ECO:0000256" key="6">
    <source>
        <dbReference type="ARBA" id="ARBA00023136"/>
    </source>
</evidence>
<keyword evidence="6 7" id="KW-0472">Membrane</keyword>
<evidence type="ECO:0000256" key="3">
    <source>
        <dbReference type="ARBA" id="ARBA00022475"/>
    </source>
</evidence>
<feature type="transmembrane region" description="Helical" evidence="7">
    <location>
        <begin position="20"/>
        <end position="38"/>
    </location>
</feature>
<evidence type="ECO:0000256" key="2">
    <source>
        <dbReference type="ARBA" id="ARBA00006679"/>
    </source>
</evidence>
<dbReference type="PANTHER" id="PTHR33452:SF1">
    <property type="entry name" value="INNER MEMBRANE PROTEIN YPHA-RELATED"/>
    <property type="match status" value="1"/>
</dbReference>
<organism evidence="8 9">
    <name type="scientific">Eilatimonas milleporae</name>
    <dbReference type="NCBI Taxonomy" id="911205"/>
    <lineage>
        <taxon>Bacteria</taxon>
        <taxon>Pseudomonadati</taxon>
        <taxon>Pseudomonadota</taxon>
        <taxon>Alphaproteobacteria</taxon>
        <taxon>Kordiimonadales</taxon>
        <taxon>Kordiimonadaceae</taxon>
        <taxon>Eilatimonas</taxon>
    </lineage>
</organism>
<dbReference type="EMBL" id="REFR01000010">
    <property type="protein sequence ID" value="RMB08934.1"/>
    <property type="molecule type" value="Genomic_DNA"/>
</dbReference>
<dbReference type="RefSeq" id="WP_170163695.1">
    <property type="nucleotide sequence ID" value="NZ_REFR01000010.1"/>
</dbReference>
<keyword evidence="5 7" id="KW-1133">Transmembrane helix</keyword>
<comment type="subcellular location">
    <subcellularLocation>
        <location evidence="1">Cell membrane</location>
        <topology evidence="1">Multi-pass membrane protein</topology>
    </subcellularLocation>
</comment>
<protein>
    <submittedName>
        <fullName evidence="8">Putative oxidoreductase</fullName>
    </submittedName>
</protein>
<comment type="similarity">
    <text evidence="2">Belongs to the DoxX family.</text>
</comment>
<comment type="caution">
    <text evidence="8">The sequence shown here is derived from an EMBL/GenBank/DDBJ whole genome shotgun (WGS) entry which is preliminary data.</text>
</comment>
<evidence type="ECO:0000256" key="7">
    <source>
        <dbReference type="SAM" id="Phobius"/>
    </source>
</evidence>
<feature type="transmembrane region" description="Helical" evidence="7">
    <location>
        <begin position="121"/>
        <end position="141"/>
    </location>
</feature>
<evidence type="ECO:0000256" key="5">
    <source>
        <dbReference type="ARBA" id="ARBA00022989"/>
    </source>
</evidence>
<sequence length="150" mass="16771">MERFLSLSKAVLGVLEKPFAATDMFLFFIRIWIAKIFFTSGLTKMGDGLFVLDDSAVLLFEYEYGFAEAWAEVMARLAMYAEVVFPVLLVLGLGARFGAAGLIGVTFVIQFFVYPASYAEHLTWFAALLPIFLLGPGKLSIDHIIRHKYA</sequence>
<feature type="transmembrane region" description="Helical" evidence="7">
    <location>
        <begin position="83"/>
        <end position="109"/>
    </location>
</feature>
<dbReference type="PANTHER" id="PTHR33452">
    <property type="entry name" value="OXIDOREDUCTASE CATD-RELATED"/>
    <property type="match status" value="1"/>
</dbReference>
<dbReference type="InParanoid" id="A0A3M0CH35"/>
<reference evidence="8 9" key="1">
    <citation type="submission" date="2018-10" db="EMBL/GenBank/DDBJ databases">
        <title>Genomic Encyclopedia of Archaeal and Bacterial Type Strains, Phase II (KMG-II): from individual species to whole genera.</title>
        <authorList>
            <person name="Goeker M."/>
        </authorList>
    </citation>
    <scope>NUCLEOTIDE SEQUENCE [LARGE SCALE GENOMIC DNA]</scope>
    <source>
        <strain evidence="8 9">DSM 25217</strain>
    </source>
</reference>
<keyword evidence="4 7" id="KW-0812">Transmembrane</keyword>
<evidence type="ECO:0000313" key="8">
    <source>
        <dbReference type="EMBL" id="RMB08934.1"/>
    </source>
</evidence>
<evidence type="ECO:0000313" key="9">
    <source>
        <dbReference type="Proteomes" id="UP000271227"/>
    </source>
</evidence>
<dbReference type="GO" id="GO:0005886">
    <property type="term" value="C:plasma membrane"/>
    <property type="evidence" value="ECO:0007669"/>
    <property type="project" value="UniProtKB-SubCell"/>
</dbReference>
<evidence type="ECO:0000256" key="4">
    <source>
        <dbReference type="ARBA" id="ARBA00022692"/>
    </source>
</evidence>
<dbReference type="Proteomes" id="UP000271227">
    <property type="component" value="Unassembled WGS sequence"/>
</dbReference>
<dbReference type="InterPro" id="IPR032808">
    <property type="entry name" value="DoxX"/>
</dbReference>
<dbReference type="Pfam" id="PF07681">
    <property type="entry name" value="DoxX"/>
    <property type="match status" value="1"/>
</dbReference>